<dbReference type="Proteomes" id="UP000323521">
    <property type="component" value="Chromosome"/>
</dbReference>
<dbReference type="InterPro" id="IPR010298">
    <property type="entry name" value="YacP-like"/>
</dbReference>
<sequence>MRCCAKGVKWGNEVGEEILIVDGYNIINAWPELIKLKNESLEHARDRLLDLLSNFQGSTGFVVVVVFDAHLVKRGVGSKESLPGLEIIFTQEGETADSCIERLVTLMPRDIRITVATSDWAQQRLVMGQGALRLSARELLMRIREAENQSRSSMQRGRKNNTTIHDVISADIKATLEKWRRGK</sequence>
<organism evidence="1 2">
    <name type="scientific">Formimonas warabiya</name>
    <dbReference type="NCBI Taxonomy" id="1761012"/>
    <lineage>
        <taxon>Bacteria</taxon>
        <taxon>Bacillati</taxon>
        <taxon>Bacillota</taxon>
        <taxon>Clostridia</taxon>
        <taxon>Eubacteriales</taxon>
        <taxon>Peptococcaceae</taxon>
        <taxon>Candidatus Formimonas</taxon>
    </lineage>
</organism>
<dbReference type="Pfam" id="PF05991">
    <property type="entry name" value="NYN_YacP"/>
    <property type="match status" value="1"/>
</dbReference>
<keyword evidence="2" id="KW-1185">Reference proteome</keyword>
<dbReference type="EMBL" id="CP017634">
    <property type="protein sequence ID" value="ATW28818.1"/>
    <property type="molecule type" value="Genomic_DNA"/>
</dbReference>
<accession>A0A3G1L2F2</accession>
<evidence type="ECO:0000313" key="2">
    <source>
        <dbReference type="Proteomes" id="UP000323521"/>
    </source>
</evidence>
<dbReference type="KEGG" id="fwa:DCMF_22180"/>
<dbReference type="PANTHER" id="PTHR34547">
    <property type="entry name" value="YACP-LIKE NYN DOMAIN PROTEIN"/>
    <property type="match status" value="1"/>
</dbReference>
<protein>
    <recommendedName>
        <fullName evidence="3">NYN domain-containing protein</fullName>
    </recommendedName>
</protein>
<evidence type="ECO:0000313" key="1">
    <source>
        <dbReference type="EMBL" id="ATW28818.1"/>
    </source>
</evidence>
<proteinExistence type="predicted"/>
<reference evidence="1 2" key="1">
    <citation type="submission" date="2016-10" db="EMBL/GenBank/DDBJ databases">
        <title>Complete Genome Sequence of Peptococcaceae strain DCMF.</title>
        <authorList>
            <person name="Edwards R.J."/>
            <person name="Holland S.I."/>
            <person name="Deshpande N.P."/>
            <person name="Wong Y.K."/>
            <person name="Ertan H."/>
            <person name="Manefield M."/>
            <person name="Russell T.L."/>
            <person name="Lee M.J."/>
        </authorList>
    </citation>
    <scope>NUCLEOTIDE SEQUENCE [LARGE SCALE GENOMIC DNA]</scope>
    <source>
        <strain evidence="1 2">DCMF</strain>
    </source>
</reference>
<gene>
    <name evidence="1" type="ORF">DCMF_22180</name>
</gene>
<evidence type="ECO:0008006" key="3">
    <source>
        <dbReference type="Google" id="ProtNLM"/>
    </source>
</evidence>
<name>A0A3G1L2F2_FORW1</name>
<dbReference type="PANTHER" id="PTHR34547:SF1">
    <property type="entry name" value="YACP-LIKE NYN DOMAIN PROTEIN"/>
    <property type="match status" value="1"/>
</dbReference>
<dbReference type="CDD" id="cd10912">
    <property type="entry name" value="PIN_YacP-like"/>
    <property type="match status" value="1"/>
</dbReference>
<dbReference type="AlphaFoldDB" id="A0A3G1L2F2"/>